<gene>
    <name evidence="6" type="ORF">V4F39_24735</name>
</gene>
<dbReference type="Proteomes" id="UP001336250">
    <property type="component" value="Unassembled WGS sequence"/>
</dbReference>
<dbReference type="GO" id="GO:0003700">
    <property type="term" value="F:DNA-binding transcription factor activity"/>
    <property type="evidence" value="ECO:0007669"/>
    <property type="project" value="InterPro"/>
</dbReference>
<proteinExistence type="inferred from homology"/>
<keyword evidence="2" id="KW-0805">Transcription regulation</keyword>
<dbReference type="PRINTS" id="PR00039">
    <property type="entry name" value="HTHLYSR"/>
</dbReference>
<name>A0AAW9QB40_9BURK</name>
<keyword evidence="7" id="KW-1185">Reference proteome</keyword>
<dbReference type="InterPro" id="IPR036390">
    <property type="entry name" value="WH_DNA-bd_sf"/>
</dbReference>
<dbReference type="SUPFAM" id="SSF53850">
    <property type="entry name" value="Periplasmic binding protein-like II"/>
    <property type="match status" value="1"/>
</dbReference>
<feature type="domain" description="HTH lysR-type" evidence="5">
    <location>
        <begin position="10"/>
        <end position="67"/>
    </location>
</feature>
<dbReference type="InterPro" id="IPR036388">
    <property type="entry name" value="WH-like_DNA-bd_sf"/>
</dbReference>
<evidence type="ECO:0000256" key="4">
    <source>
        <dbReference type="ARBA" id="ARBA00023163"/>
    </source>
</evidence>
<dbReference type="InterPro" id="IPR050389">
    <property type="entry name" value="LysR-type_TF"/>
</dbReference>
<dbReference type="PANTHER" id="PTHR30118:SF15">
    <property type="entry name" value="TRANSCRIPTIONAL REGULATORY PROTEIN"/>
    <property type="match status" value="1"/>
</dbReference>
<evidence type="ECO:0000256" key="3">
    <source>
        <dbReference type="ARBA" id="ARBA00023125"/>
    </source>
</evidence>
<dbReference type="InterPro" id="IPR000847">
    <property type="entry name" value="LysR_HTH_N"/>
</dbReference>
<comment type="caution">
    <text evidence="6">The sequence shown here is derived from an EMBL/GenBank/DDBJ whole genome shotgun (WGS) entry which is preliminary data.</text>
</comment>
<evidence type="ECO:0000313" key="7">
    <source>
        <dbReference type="Proteomes" id="UP001336250"/>
    </source>
</evidence>
<sequence>MNAALNFRHLDLNLLRVFDAVMNERNLTRAAHNLALSQSAVSHALKRLRTLVGDELLTRTAFGVVPTPKAEALWPSVRTALAQLERAIAPSSFDPRTDAANFLLMMADATAVILLPGMVSRLEKLQALANLQVLPLTTRDPRKLLENNEADVAIGYFPTAVMAILRQGLDSAIRRERLYESEYQCVMRVGHPLADGELTLDGFCAAQHLSVSLSGRAHGTIDAALAALGRQRRVALTVNQFFTAGQVVADSDLLTVLPTSFMRATGHQERLVTRPLPAELAMGGVHVEMLWHSRHDEQPGHRWLRGLVMEACGRGPSDGSGR</sequence>
<dbReference type="Pfam" id="PF03466">
    <property type="entry name" value="LysR_substrate"/>
    <property type="match status" value="1"/>
</dbReference>
<evidence type="ECO:0000256" key="2">
    <source>
        <dbReference type="ARBA" id="ARBA00023015"/>
    </source>
</evidence>
<dbReference type="InterPro" id="IPR005119">
    <property type="entry name" value="LysR_subst-bd"/>
</dbReference>
<dbReference type="InterPro" id="IPR037402">
    <property type="entry name" value="YidZ_PBP2"/>
</dbReference>
<evidence type="ECO:0000256" key="1">
    <source>
        <dbReference type="ARBA" id="ARBA00009437"/>
    </source>
</evidence>
<protein>
    <submittedName>
        <fullName evidence="6">LysR family transcriptional regulator</fullName>
    </submittedName>
</protein>
<dbReference type="AlphaFoldDB" id="A0AAW9QB40"/>
<dbReference type="Pfam" id="PF00126">
    <property type="entry name" value="HTH_1"/>
    <property type="match status" value="1"/>
</dbReference>
<dbReference type="EMBL" id="JAZIBG010000054">
    <property type="protein sequence ID" value="MEF7617143.1"/>
    <property type="molecule type" value="Genomic_DNA"/>
</dbReference>
<dbReference type="PROSITE" id="PS50931">
    <property type="entry name" value="HTH_LYSR"/>
    <property type="match status" value="1"/>
</dbReference>
<organism evidence="6 7">
    <name type="scientific">Aquincola agrisoli</name>
    <dbReference type="NCBI Taxonomy" id="3119538"/>
    <lineage>
        <taxon>Bacteria</taxon>
        <taxon>Pseudomonadati</taxon>
        <taxon>Pseudomonadota</taxon>
        <taxon>Betaproteobacteria</taxon>
        <taxon>Burkholderiales</taxon>
        <taxon>Sphaerotilaceae</taxon>
        <taxon>Aquincola</taxon>
    </lineage>
</organism>
<dbReference type="PANTHER" id="PTHR30118">
    <property type="entry name" value="HTH-TYPE TRANSCRIPTIONAL REGULATOR LEUO-RELATED"/>
    <property type="match status" value="1"/>
</dbReference>
<dbReference type="CDD" id="cd08417">
    <property type="entry name" value="PBP2_Nitroaromatics_like"/>
    <property type="match status" value="1"/>
</dbReference>
<dbReference type="GO" id="GO:0003677">
    <property type="term" value="F:DNA binding"/>
    <property type="evidence" value="ECO:0007669"/>
    <property type="project" value="UniProtKB-KW"/>
</dbReference>
<keyword evidence="4" id="KW-0804">Transcription</keyword>
<dbReference type="SUPFAM" id="SSF46785">
    <property type="entry name" value="Winged helix' DNA-binding domain"/>
    <property type="match status" value="1"/>
</dbReference>
<accession>A0AAW9QB40</accession>
<keyword evidence="3" id="KW-0238">DNA-binding</keyword>
<evidence type="ECO:0000259" key="5">
    <source>
        <dbReference type="PROSITE" id="PS50931"/>
    </source>
</evidence>
<reference evidence="6 7" key="1">
    <citation type="submission" date="2024-02" db="EMBL/GenBank/DDBJ databases">
        <title>Genome sequence of Aquincola sp. MAHUQ-54.</title>
        <authorList>
            <person name="Huq M.A."/>
        </authorList>
    </citation>
    <scope>NUCLEOTIDE SEQUENCE [LARGE SCALE GENOMIC DNA]</scope>
    <source>
        <strain evidence="6 7">MAHUQ-54</strain>
    </source>
</reference>
<dbReference type="Gene3D" id="1.10.10.10">
    <property type="entry name" value="Winged helix-like DNA-binding domain superfamily/Winged helix DNA-binding domain"/>
    <property type="match status" value="1"/>
</dbReference>
<comment type="similarity">
    <text evidence="1">Belongs to the LysR transcriptional regulatory family.</text>
</comment>
<evidence type="ECO:0000313" key="6">
    <source>
        <dbReference type="EMBL" id="MEF7617143.1"/>
    </source>
</evidence>
<dbReference type="Gene3D" id="3.40.190.10">
    <property type="entry name" value="Periplasmic binding protein-like II"/>
    <property type="match status" value="2"/>
</dbReference>
<dbReference type="RefSeq" id="WP_332292829.1">
    <property type="nucleotide sequence ID" value="NZ_JAZIBG010000054.1"/>
</dbReference>